<proteinExistence type="predicted"/>
<organism evidence="1 2">
    <name type="scientific">Clostridium sporogenes</name>
    <dbReference type="NCBI Taxonomy" id="1509"/>
    <lineage>
        <taxon>Bacteria</taxon>
        <taxon>Bacillati</taxon>
        <taxon>Bacillota</taxon>
        <taxon>Clostridia</taxon>
        <taxon>Eubacteriales</taxon>
        <taxon>Clostridiaceae</taxon>
        <taxon>Clostridium</taxon>
    </lineage>
</organism>
<dbReference type="InterPro" id="IPR058007">
    <property type="entry name" value="Gp5.9"/>
</dbReference>
<dbReference type="Proteomes" id="UP000033052">
    <property type="component" value="Chromosome"/>
</dbReference>
<dbReference type="RefSeq" id="WP_167336337.1">
    <property type="nucleotide sequence ID" value="NZ_CP009225.1"/>
</dbReference>
<evidence type="ECO:0000313" key="1">
    <source>
        <dbReference type="EMBL" id="AKC63190.1"/>
    </source>
</evidence>
<dbReference type="EMBL" id="CP009225">
    <property type="protein sequence ID" value="AKC63190.1"/>
    <property type="molecule type" value="Genomic_DNA"/>
</dbReference>
<name>A0A7U4JQ02_CLOSG</name>
<dbReference type="Pfam" id="PF25708">
    <property type="entry name" value="Phage_T7_Gp5_9"/>
    <property type="match status" value="1"/>
</dbReference>
<sequence>MVQISEQRFLELLQAEDKLDALEACGVDNWSGYQYIHEYQASEKELLNIVNRFSI</sequence>
<gene>
    <name evidence="1" type="ORF">CLSPO_c24700</name>
</gene>
<dbReference type="GeneID" id="92940557"/>
<protein>
    <submittedName>
        <fullName evidence="1">Uncharacterized protein</fullName>
    </submittedName>
</protein>
<dbReference type="KEGG" id="cld:CLSPO_c24700"/>
<evidence type="ECO:0000313" key="2">
    <source>
        <dbReference type="Proteomes" id="UP000033052"/>
    </source>
</evidence>
<accession>A0A7U4JQ02</accession>
<reference evidence="1 2" key="1">
    <citation type="journal article" date="2015" name="PLoS ONE">
        <title>A universal mariner transposon system for forward genetic studies in the genus clostridium.</title>
        <authorList>
            <person name="Zhang Y."/>
            <person name="Grosse-Honebrink A."/>
            <person name="Minton N.P."/>
        </authorList>
    </citation>
    <scope>NUCLEOTIDE SEQUENCE [LARGE SCALE GENOMIC DNA]</scope>
    <source>
        <strain evidence="1 2">NCIMB 10696</strain>
    </source>
</reference>
<dbReference type="AlphaFoldDB" id="A0A7U4JQ02"/>